<keyword evidence="3" id="KW-1185">Reference proteome</keyword>
<dbReference type="AlphaFoldDB" id="A0A1I0MAV3"/>
<dbReference type="STRING" id="1267423.SAMN05216290_0231"/>
<feature type="transmembrane region" description="Helical" evidence="1">
    <location>
        <begin position="7"/>
        <end position="24"/>
    </location>
</feature>
<accession>A0A1I0MAV3</accession>
<dbReference type="GeneID" id="99984995"/>
<dbReference type="RefSeq" id="WP_090256559.1">
    <property type="nucleotide sequence ID" value="NZ_FOIR01000001.1"/>
</dbReference>
<reference evidence="3" key="1">
    <citation type="submission" date="2016-10" db="EMBL/GenBank/DDBJ databases">
        <authorList>
            <person name="Varghese N."/>
            <person name="Submissions S."/>
        </authorList>
    </citation>
    <scope>NUCLEOTIDE SEQUENCE [LARGE SCALE GENOMIC DNA]</scope>
    <source>
        <strain evidence="3">CGMCC 1.12402</strain>
    </source>
</reference>
<proteinExistence type="predicted"/>
<name>A0A1I0MAV3_9BACT</name>
<protein>
    <submittedName>
        <fullName evidence="2">Uncharacterized protein</fullName>
    </submittedName>
</protein>
<keyword evidence="1" id="KW-1133">Transmembrane helix</keyword>
<evidence type="ECO:0000313" key="2">
    <source>
        <dbReference type="EMBL" id="SEV85422.1"/>
    </source>
</evidence>
<sequence>MNKYKHQLLYSAVFPLAMCVYVSSKLLNEFKTLGTWKIAALVAGGTIFLLMAIAPIVTHFYINKRNTQK</sequence>
<feature type="transmembrane region" description="Helical" evidence="1">
    <location>
        <begin position="36"/>
        <end position="62"/>
    </location>
</feature>
<evidence type="ECO:0000313" key="3">
    <source>
        <dbReference type="Proteomes" id="UP000199437"/>
    </source>
</evidence>
<evidence type="ECO:0000256" key="1">
    <source>
        <dbReference type="SAM" id="Phobius"/>
    </source>
</evidence>
<gene>
    <name evidence="2" type="ORF">SAMN05216290_0231</name>
</gene>
<dbReference type="EMBL" id="FOIR01000001">
    <property type="protein sequence ID" value="SEV85422.1"/>
    <property type="molecule type" value="Genomic_DNA"/>
</dbReference>
<organism evidence="2 3">
    <name type="scientific">Roseivirga pacifica</name>
    <dbReference type="NCBI Taxonomy" id="1267423"/>
    <lineage>
        <taxon>Bacteria</taxon>
        <taxon>Pseudomonadati</taxon>
        <taxon>Bacteroidota</taxon>
        <taxon>Cytophagia</taxon>
        <taxon>Cytophagales</taxon>
        <taxon>Roseivirgaceae</taxon>
        <taxon>Roseivirga</taxon>
    </lineage>
</organism>
<keyword evidence="1" id="KW-0472">Membrane</keyword>
<dbReference type="Proteomes" id="UP000199437">
    <property type="component" value="Unassembled WGS sequence"/>
</dbReference>
<keyword evidence="1" id="KW-0812">Transmembrane</keyword>